<organism evidence="2 3">
    <name type="scientific">Marinobacter psychrophilus</name>
    <dbReference type="NCBI Taxonomy" id="330734"/>
    <lineage>
        <taxon>Bacteria</taxon>
        <taxon>Pseudomonadati</taxon>
        <taxon>Pseudomonadota</taxon>
        <taxon>Gammaproteobacteria</taxon>
        <taxon>Pseudomonadales</taxon>
        <taxon>Marinobacteraceae</taxon>
        <taxon>Marinobacter</taxon>
    </lineage>
</organism>
<dbReference type="PATRIC" id="fig|330734.3.peg.78"/>
<feature type="transmembrane region" description="Helical" evidence="1">
    <location>
        <begin position="254"/>
        <end position="277"/>
    </location>
</feature>
<keyword evidence="1" id="KW-0472">Membrane</keyword>
<keyword evidence="3" id="KW-1185">Reference proteome</keyword>
<dbReference type="Proteomes" id="UP000036406">
    <property type="component" value="Chromosome"/>
</dbReference>
<reference evidence="2 3" key="1">
    <citation type="submission" date="2015-05" db="EMBL/GenBank/DDBJ databases">
        <title>Complete genome of Marinobacter psychrophilus strain 20041T isolated from sea-ice of the Canadian Basin.</title>
        <authorList>
            <person name="Song L."/>
            <person name="Ren L."/>
            <person name="Yu Y."/>
            <person name="Wang X."/>
        </authorList>
    </citation>
    <scope>NUCLEOTIDE SEQUENCE [LARGE SCALE GENOMIC DNA]</scope>
    <source>
        <strain evidence="2 3">20041</strain>
    </source>
</reference>
<evidence type="ECO:0000313" key="3">
    <source>
        <dbReference type="Proteomes" id="UP000036406"/>
    </source>
</evidence>
<keyword evidence="1" id="KW-1133">Transmembrane helix</keyword>
<dbReference type="AlphaFoldDB" id="A0A0H4HWQ3"/>
<sequence length="473" mass="51902">MTKTPIIKQPLRLLMDFDAQIQRDGHQTSDFIHRRDRKFALHCEEHNSPSDPAHWLAWLGRFDNGSEQLAGTGQSTEQRWQRINSGFIALGAVLGIITMAGLLFYDGGQRINVTVIIGFVALQLLLALLTSLQSVMGWQPWRPLLNRFMPASDPALQPLQPALMARATQGGGLSFAVAALLTLLAMVVTQDLAFGWSTTLNTAASGYHQLTSALATPWTWLWPSAVPDPALVEATRFFRAGTNTALTPARWGQWWPFVSMLWLMWVVLPRLLLRLLASALVRLRTRKLLLCHPGLRALRERMATSVLDTGAGHNDADDLPDTRHNTLLQPLPEKAQLLSWAGAGSVTEEQTLPAALAAICPGQALNVGGLASLSQDQQAIAQLAVSSDAVTAIMLVRSWEPPTGELLDFLDSARHNWPANSRVFLLPLAAETRNPSNTAKDRQLQPWLRFAERCPPGFVTVGDITVNTGLPQS</sequence>
<dbReference type="Pfam" id="PF11067">
    <property type="entry name" value="DUF2868"/>
    <property type="match status" value="1"/>
</dbReference>
<name>A0A0H4HWQ3_9GAMM</name>
<gene>
    <name evidence="2" type="ORF">ABA45_00370</name>
</gene>
<dbReference type="STRING" id="330734.ABA45_00370"/>
<accession>A0A0H4HWQ3</accession>
<proteinExistence type="predicted"/>
<keyword evidence="1" id="KW-0812">Transmembrane</keyword>
<feature type="transmembrane region" description="Helical" evidence="1">
    <location>
        <begin position="87"/>
        <end position="105"/>
    </location>
</feature>
<dbReference type="KEGG" id="mpq:ABA45_00370"/>
<dbReference type="EMBL" id="CP011494">
    <property type="protein sequence ID" value="AKO51061.1"/>
    <property type="molecule type" value="Genomic_DNA"/>
</dbReference>
<evidence type="ECO:0000256" key="1">
    <source>
        <dbReference type="SAM" id="Phobius"/>
    </source>
</evidence>
<evidence type="ECO:0008006" key="4">
    <source>
        <dbReference type="Google" id="ProtNLM"/>
    </source>
</evidence>
<protein>
    <recommendedName>
        <fullName evidence="4">DUF2868 domain-containing protein</fullName>
    </recommendedName>
</protein>
<feature type="transmembrane region" description="Helical" evidence="1">
    <location>
        <begin position="111"/>
        <end position="132"/>
    </location>
</feature>
<dbReference type="InterPro" id="IPR021296">
    <property type="entry name" value="DUF2868"/>
</dbReference>
<evidence type="ECO:0000313" key="2">
    <source>
        <dbReference type="EMBL" id="AKO51061.1"/>
    </source>
</evidence>
<feature type="transmembrane region" description="Helical" evidence="1">
    <location>
        <begin position="170"/>
        <end position="188"/>
    </location>
</feature>